<accession>A0A4W3I5M0</accession>
<organism evidence="1 2">
    <name type="scientific">Callorhinchus milii</name>
    <name type="common">Ghost shark</name>
    <dbReference type="NCBI Taxonomy" id="7868"/>
    <lineage>
        <taxon>Eukaryota</taxon>
        <taxon>Metazoa</taxon>
        <taxon>Chordata</taxon>
        <taxon>Craniata</taxon>
        <taxon>Vertebrata</taxon>
        <taxon>Chondrichthyes</taxon>
        <taxon>Holocephali</taxon>
        <taxon>Chimaeriformes</taxon>
        <taxon>Callorhinchidae</taxon>
        <taxon>Callorhinchus</taxon>
    </lineage>
</organism>
<reference evidence="2" key="1">
    <citation type="journal article" date="2006" name="Science">
        <title>Ancient noncoding elements conserved in the human genome.</title>
        <authorList>
            <person name="Venkatesh B."/>
            <person name="Kirkness E.F."/>
            <person name="Loh Y.H."/>
            <person name="Halpern A.L."/>
            <person name="Lee A.P."/>
            <person name="Johnson J."/>
            <person name="Dandona N."/>
            <person name="Viswanathan L.D."/>
            <person name="Tay A."/>
            <person name="Venter J.C."/>
            <person name="Strausberg R.L."/>
            <person name="Brenner S."/>
        </authorList>
    </citation>
    <scope>NUCLEOTIDE SEQUENCE [LARGE SCALE GENOMIC DNA]</scope>
</reference>
<sequence length="164" mass="18193">PGLTVYPVSGTIPAGGHAILKIDLTPTKVFKFDIRVKVEIRNSSTLKLRIGGSVEPPQADISVKYFKFPGVFLGATYTIPFTLLNLTGSRMITHFNLSDNKDFALKFEDSADSSNDPFDPHICDVNLKAKEEIKCELLFTPTEVSNLKQILSTLLFFLSFAIHE</sequence>
<proteinExistence type="predicted"/>
<dbReference type="Gene3D" id="2.60.40.10">
    <property type="entry name" value="Immunoglobulins"/>
    <property type="match status" value="1"/>
</dbReference>
<dbReference type="PANTHER" id="PTHR45912:SF3">
    <property type="entry name" value="CILIA- AND FLAGELLA-ASSOCIATED PROTEIN 47"/>
    <property type="match status" value="1"/>
</dbReference>
<evidence type="ECO:0000313" key="1">
    <source>
        <dbReference type="Ensembl" id="ENSCMIP00000025274.1"/>
    </source>
</evidence>
<reference evidence="1" key="5">
    <citation type="submission" date="2025-09" db="UniProtKB">
        <authorList>
            <consortium name="Ensembl"/>
        </authorList>
    </citation>
    <scope>IDENTIFICATION</scope>
</reference>
<dbReference type="InterPro" id="IPR013783">
    <property type="entry name" value="Ig-like_fold"/>
</dbReference>
<dbReference type="GeneTree" id="ENSGT00940000159699"/>
<dbReference type="STRING" id="7868.ENSCMIP00000025274"/>
<dbReference type="Ensembl" id="ENSCMIT00000025688.1">
    <property type="protein sequence ID" value="ENSCMIP00000025274.1"/>
    <property type="gene ID" value="ENSCMIG00000011123.1"/>
</dbReference>
<name>A0A4W3I5M0_CALMI</name>
<dbReference type="AlphaFoldDB" id="A0A4W3I5M0"/>
<reference evidence="2" key="3">
    <citation type="journal article" date="2014" name="Nature">
        <title>Elephant shark genome provides unique insights into gnathostome evolution.</title>
        <authorList>
            <consortium name="International Elephant Shark Genome Sequencing Consortium"/>
            <person name="Venkatesh B."/>
            <person name="Lee A.P."/>
            <person name="Ravi V."/>
            <person name="Maurya A.K."/>
            <person name="Lian M.M."/>
            <person name="Swann J.B."/>
            <person name="Ohta Y."/>
            <person name="Flajnik M.F."/>
            <person name="Sutoh Y."/>
            <person name="Kasahara M."/>
            <person name="Hoon S."/>
            <person name="Gangu V."/>
            <person name="Roy S.W."/>
            <person name="Irimia M."/>
            <person name="Korzh V."/>
            <person name="Kondrychyn I."/>
            <person name="Lim Z.W."/>
            <person name="Tay B.H."/>
            <person name="Tohari S."/>
            <person name="Kong K.W."/>
            <person name="Ho S."/>
            <person name="Lorente-Galdos B."/>
            <person name="Quilez J."/>
            <person name="Marques-Bonet T."/>
            <person name="Raney B.J."/>
            <person name="Ingham P.W."/>
            <person name="Tay A."/>
            <person name="Hillier L.W."/>
            <person name="Minx P."/>
            <person name="Boehm T."/>
            <person name="Wilson R.K."/>
            <person name="Brenner S."/>
            <person name="Warren W.C."/>
        </authorList>
    </citation>
    <scope>NUCLEOTIDE SEQUENCE [LARGE SCALE GENOMIC DNA]</scope>
</reference>
<dbReference type="GO" id="GO:0060271">
    <property type="term" value="P:cilium assembly"/>
    <property type="evidence" value="ECO:0007669"/>
    <property type="project" value="TreeGrafter"/>
</dbReference>
<dbReference type="GO" id="GO:0005929">
    <property type="term" value="C:cilium"/>
    <property type="evidence" value="ECO:0007669"/>
    <property type="project" value="TreeGrafter"/>
</dbReference>
<dbReference type="PANTHER" id="PTHR45912">
    <property type="entry name" value="CILIA- AND FLAGELLA-ASSOCIATED PROTEIN 47"/>
    <property type="match status" value="1"/>
</dbReference>
<reference evidence="2" key="2">
    <citation type="journal article" date="2007" name="PLoS Biol.">
        <title>Survey sequencing and comparative analysis of the elephant shark (Callorhinchus milii) genome.</title>
        <authorList>
            <person name="Venkatesh B."/>
            <person name="Kirkness E.F."/>
            <person name="Loh Y.H."/>
            <person name="Halpern A.L."/>
            <person name="Lee A.P."/>
            <person name="Johnson J."/>
            <person name="Dandona N."/>
            <person name="Viswanathan L.D."/>
            <person name="Tay A."/>
            <person name="Venter J.C."/>
            <person name="Strausberg R.L."/>
            <person name="Brenner S."/>
        </authorList>
    </citation>
    <scope>NUCLEOTIDE SEQUENCE [LARGE SCALE GENOMIC DNA]</scope>
</reference>
<dbReference type="Proteomes" id="UP000314986">
    <property type="component" value="Unassembled WGS sequence"/>
</dbReference>
<protein>
    <submittedName>
        <fullName evidence="1">Uncharacterized protein</fullName>
    </submittedName>
</protein>
<evidence type="ECO:0000313" key="2">
    <source>
        <dbReference type="Proteomes" id="UP000314986"/>
    </source>
</evidence>
<dbReference type="InParanoid" id="A0A4W3I5M0"/>
<keyword evidence="2" id="KW-1185">Reference proteome</keyword>
<reference evidence="1" key="4">
    <citation type="submission" date="2025-08" db="UniProtKB">
        <authorList>
            <consortium name="Ensembl"/>
        </authorList>
    </citation>
    <scope>IDENTIFICATION</scope>
</reference>